<feature type="domain" description="DUF7674" evidence="1">
    <location>
        <begin position="12"/>
        <end position="114"/>
    </location>
</feature>
<gene>
    <name evidence="2" type="ORF">BXP70_18755</name>
</gene>
<accession>A0A243WA98</accession>
<evidence type="ECO:0000259" key="1">
    <source>
        <dbReference type="Pfam" id="PF24722"/>
    </source>
</evidence>
<dbReference type="AlphaFoldDB" id="A0A243WA98"/>
<evidence type="ECO:0000313" key="3">
    <source>
        <dbReference type="Proteomes" id="UP000194873"/>
    </source>
</evidence>
<keyword evidence="3" id="KW-1185">Reference proteome</keyword>
<protein>
    <recommendedName>
        <fullName evidence="1">DUF7674 domain-containing protein</fullName>
    </recommendedName>
</protein>
<sequence>MLTIMLTPNETIQLLISNFPDLALKLQPVPRCGGFYRPLGQFALYTHQAILANQLTRLRQCFAVAEELLRRGNAYLAAAMETIYLPDLHLDDTPEGVALARQLMPTRLFQAYEHQRADILA</sequence>
<evidence type="ECO:0000313" key="2">
    <source>
        <dbReference type="EMBL" id="OUJ72300.1"/>
    </source>
</evidence>
<reference evidence="2 3" key="1">
    <citation type="submission" date="2017-01" db="EMBL/GenBank/DDBJ databases">
        <title>A new Hymenobacter.</title>
        <authorList>
            <person name="Liang Y."/>
            <person name="Feng F."/>
        </authorList>
    </citation>
    <scope>NUCLEOTIDE SEQUENCE [LARGE SCALE GENOMIC DNA]</scope>
    <source>
        <strain evidence="2">MIMBbqt21</strain>
    </source>
</reference>
<proteinExistence type="predicted"/>
<dbReference type="InterPro" id="IPR056091">
    <property type="entry name" value="DUF7674"/>
</dbReference>
<dbReference type="EMBL" id="MTSE01000011">
    <property type="protein sequence ID" value="OUJ72300.1"/>
    <property type="molecule type" value="Genomic_DNA"/>
</dbReference>
<dbReference type="Proteomes" id="UP000194873">
    <property type="component" value="Unassembled WGS sequence"/>
</dbReference>
<name>A0A243WA98_9BACT</name>
<comment type="caution">
    <text evidence="2">The sequence shown here is derived from an EMBL/GenBank/DDBJ whole genome shotgun (WGS) entry which is preliminary data.</text>
</comment>
<dbReference type="Pfam" id="PF24722">
    <property type="entry name" value="DUF7674"/>
    <property type="match status" value="1"/>
</dbReference>
<organism evidence="2 3">
    <name type="scientific">Hymenobacter crusticola</name>
    <dbReference type="NCBI Taxonomy" id="1770526"/>
    <lineage>
        <taxon>Bacteria</taxon>
        <taxon>Pseudomonadati</taxon>
        <taxon>Bacteroidota</taxon>
        <taxon>Cytophagia</taxon>
        <taxon>Cytophagales</taxon>
        <taxon>Hymenobacteraceae</taxon>
        <taxon>Hymenobacter</taxon>
    </lineage>
</organism>